<gene>
    <name evidence="2" type="ORF">PKOR_16790</name>
</gene>
<feature type="transmembrane region" description="Helical" evidence="1">
    <location>
        <begin position="67"/>
        <end position="89"/>
    </location>
</feature>
<organism evidence="2 3">
    <name type="scientific">Pontibacter korlensis</name>
    <dbReference type="NCBI Taxonomy" id="400092"/>
    <lineage>
        <taxon>Bacteria</taxon>
        <taxon>Pseudomonadati</taxon>
        <taxon>Bacteroidota</taxon>
        <taxon>Cytophagia</taxon>
        <taxon>Cytophagales</taxon>
        <taxon>Hymenobacteraceae</taxon>
        <taxon>Pontibacter</taxon>
    </lineage>
</organism>
<feature type="transmembrane region" description="Helical" evidence="1">
    <location>
        <begin position="154"/>
        <end position="178"/>
    </location>
</feature>
<dbReference type="STRING" id="400092.PKOR_16790"/>
<reference evidence="2 3" key="1">
    <citation type="journal article" date="2015" name="Sci. Rep.">
        <title>Unraveling adaptation of Pontibacter korlensis to radiation and infertility in desert through complete genome and comparative transcriptomic analysis.</title>
        <authorList>
            <person name="Dai J."/>
            <person name="Dai W."/>
            <person name="Qiu C."/>
            <person name="Yang Z."/>
            <person name="Zhang Y."/>
            <person name="Zhou M."/>
            <person name="Zhang L."/>
            <person name="Fang C."/>
            <person name="Gao Q."/>
            <person name="Yang Q."/>
            <person name="Li X."/>
            <person name="Wang Z."/>
            <person name="Wang Z."/>
            <person name="Jia Z."/>
            <person name="Chen X."/>
        </authorList>
    </citation>
    <scope>NUCLEOTIDE SEQUENCE [LARGE SCALE GENOMIC DNA]</scope>
    <source>
        <strain evidence="2 3">X14-1T</strain>
    </source>
</reference>
<evidence type="ECO:0000313" key="2">
    <source>
        <dbReference type="EMBL" id="AKD04441.1"/>
    </source>
</evidence>
<dbReference type="HOGENOM" id="CLU_086622_1_0_10"/>
<feature type="transmembrane region" description="Helical" evidence="1">
    <location>
        <begin position="26"/>
        <end position="47"/>
    </location>
</feature>
<accession>A0A0E3UYG1</accession>
<dbReference type="AlphaFoldDB" id="A0A0E3UYG1"/>
<keyword evidence="3" id="KW-1185">Reference proteome</keyword>
<keyword evidence="1" id="KW-0812">Transmembrane</keyword>
<feature type="transmembrane region" description="Helical" evidence="1">
    <location>
        <begin position="185"/>
        <end position="205"/>
    </location>
</feature>
<dbReference type="Pfam" id="PF12730">
    <property type="entry name" value="ABC2_membrane_4"/>
    <property type="match status" value="1"/>
</dbReference>
<sequence>MVMNALTYYRSSLSAESLKLKNTFSLWLAILAPCALLSMNVLVFWSKGEYFIKDGVNPWHRFAIQNFGLYTLLLMPIFIALLTSLTNGIEHKSNGWKHLYSLPLPKSTIYTAKATTVLGLVLLSNLVFVVGYLAAGLFLSLMRPDLGFDSMVGLQVVFIAVLKLFLATFVIIALQFWLSMRWSSFALSMGVGIVAIITVMVAMRWEYIPYYPFAYPFMAIKSFPSDGGITNLFSQEVMLSISTGILIFVLGYFDVSRKCIS</sequence>
<evidence type="ECO:0008006" key="4">
    <source>
        <dbReference type="Google" id="ProtNLM"/>
    </source>
</evidence>
<dbReference type="KEGG" id="pko:PKOR_16790"/>
<name>A0A0E3UYG1_9BACT</name>
<feature type="transmembrane region" description="Helical" evidence="1">
    <location>
        <begin position="110"/>
        <end position="134"/>
    </location>
</feature>
<dbReference type="Proteomes" id="UP000033109">
    <property type="component" value="Chromosome"/>
</dbReference>
<keyword evidence="1" id="KW-1133">Transmembrane helix</keyword>
<dbReference type="CDD" id="cd21809">
    <property type="entry name" value="ABC-2_lan_permease-like"/>
    <property type="match status" value="1"/>
</dbReference>
<evidence type="ECO:0000256" key="1">
    <source>
        <dbReference type="SAM" id="Phobius"/>
    </source>
</evidence>
<feature type="transmembrane region" description="Helical" evidence="1">
    <location>
        <begin position="237"/>
        <end position="255"/>
    </location>
</feature>
<evidence type="ECO:0000313" key="3">
    <source>
        <dbReference type="Proteomes" id="UP000033109"/>
    </source>
</evidence>
<protein>
    <recommendedName>
        <fullName evidence="4">ABC transporter permease</fullName>
    </recommendedName>
</protein>
<dbReference type="EMBL" id="CP009621">
    <property type="protein sequence ID" value="AKD04441.1"/>
    <property type="molecule type" value="Genomic_DNA"/>
</dbReference>
<keyword evidence="1" id="KW-0472">Membrane</keyword>
<dbReference type="PATRIC" id="fig|400092.3.peg.3682"/>
<proteinExistence type="predicted"/>